<gene>
    <name evidence="1" type="ORF">HPBE_LOCUS26375</name>
</gene>
<evidence type="ECO:0000313" key="1">
    <source>
        <dbReference type="EMBL" id="VDP57281.1"/>
    </source>
</evidence>
<proteinExistence type="predicted"/>
<dbReference type="WBParaSite" id="HPBE_0002637601-mRNA-1">
    <property type="protein sequence ID" value="HPBE_0002637601-mRNA-1"/>
    <property type="gene ID" value="HPBE_0002637601"/>
</dbReference>
<dbReference type="Proteomes" id="UP000050761">
    <property type="component" value="Unassembled WGS sequence"/>
</dbReference>
<reference evidence="3" key="2">
    <citation type="submission" date="2019-09" db="UniProtKB">
        <authorList>
            <consortium name="WormBaseParasite"/>
        </authorList>
    </citation>
    <scope>IDENTIFICATION</scope>
</reference>
<accession>A0A3P8EKR8</accession>
<keyword evidence="2" id="KW-1185">Reference proteome</keyword>
<name>A0A183GUK6_HELPZ</name>
<reference evidence="1 2" key="1">
    <citation type="submission" date="2018-11" db="EMBL/GenBank/DDBJ databases">
        <authorList>
            <consortium name="Pathogen Informatics"/>
        </authorList>
    </citation>
    <scope>NUCLEOTIDE SEQUENCE [LARGE SCALE GENOMIC DNA]</scope>
</reference>
<dbReference type="AlphaFoldDB" id="A0A183GUK6"/>
<evidence type="ECO:0000313" key="3">
    <source>
        <dbReference type="WBParaSite" id="HPBE_0002637601-mRNA-1"/>
    </source>
</evidence>
<evidence type="ECO:0000313" key="2">
    <source>
        <dbReference type="Proteomes" id="UP000050761"/>
    </source>
</evidence>
<sequence length="71" mass="8603">MFYVPVRLGYASFQQSIHRLEVIDIFQTEHQYLYIHQVLLLYLKQQKYLDDSVTPYLEAFSKDYYKATKGF</sequence>
<protein>
    <submittedName>
        <fullName evidence="3">DH domain-containing protein</fullName>
    </submittedName>
</protein>
<dbReference type="EMBL" id="UZAH01039842">
    <property type="protein sequence ID" value="VDP57281.1"/>
    <property type="molecule type" value="Genomic_DNA"/>
</dbReference>
<organism evidence="2 3">
    <name type="scientific">Heligmosomoides polygyrus</name>
    <name type="common">Parasitic roundworm</name>
    <dbReference type="NCBI Taxonomy" id="6339"/>
    <lineage>
        <taxon>Eukaryota</taxon>
        <taxon>Metazoa</taxon>
        <taxon>Ecdysozoa</taxon>
        <taxon>Nematoda</taxon>
        <taxon>Chromadorea</taxon>
        <taxon>Rhabditida</taxon>
        <taxon>Rhabditina</taxon>
        <taxon>Rhabditomorpha</taxon>
        <taxon>Strongyloidea</taxon>
        <taxon>Heligmosomidae</taxon>
        <taxon>Heligmosomoides</taxon>
    </lineage>
</organism>
<accession>A0A183GUK6</accession>